<accession>A0ABD3MNR1</accession>
<evidence type="ECO:0000313" key="2">
    <source>
        <dbReference type="EMBL" id="KAL3765297.1"/>
    </source>
</evidence>
<sequence length="315" mass="34966">MNDARVTRSGGSSQRIRRSLSSSDLPIPLPFACHRRPSESFFFSPVSSSNASGAITRSRSLMRPSTSPTFMGGLHESSPSTTHRVSFNIETNGRAAAGNNSQAEHKTNVINLPWADVRGSEAKYTGEVNLLMQPHGFGFLVYKDGSIFSSIWCNGMPSPKPSAHDQVTTTLEEPSRRRVFDLEDVACPKDMQHPSPECAFEEHCFPIHSFAFILRSSGHWTYAIIANRPVLSGPEASIRFVVDKRGSTKIIKRRQWGKYIRFIRKEGDMSAVDDEQDGRLYQGRVMNQACLDQLSAYSGLGKGVTTCMSIKTNER</sequence>
<dbReference type="EMBL" id="JALLPJ020001404">
    <property type="protein sequence ID" value="KAL3765297.1"/>
    <property type="molecule type" value="Genomic_DNA"/>
</dbReference>
<comment type="caution">
    <text evidence="2">The sequence shown here is derived from an EMBL/GenBank/DDBJ whole genome shotgun (WGS) entry which is preliminary data.</text>
</comment>
<gene>
    <name evidence="2" type="ORF">ACHAWO_000962</name>
</gene>
<reference evidence="2 3" key="1">
    <citation type="submission" date="2024-10" db="EMBL/GenBank/DDBJ databases">
        <title>Updated reference genomes for cyclostephanoid diatoms.</title>
        <authorList>
            <person name="Roberts W.R."/>
            <person name="Alverson A.J."/>
        </authorList>
    </citation>
    <scope>NUCLEOTIDE SEQUENCE [LARGE SCALE GENOMIC DNA]</scope>
    <source>
        <strain evidence="2 3">AJA010-31</strain>
    </source>
</reference>
<dbReference type="Proteomes" id="UP001530400">
    <property type="component" value="Unassembled WGS sequence"/>
</dbReference>
<protein>
    <submittedName>
        <fullName evidence="2">Uncharacterized protein</fullName>
    </submittedName>
</protein>
<dbReference type="AlphaFoldDB" id="A0ABD3MNR1"/>
<evidence type="ECO:0000256" key="1">
    <source>
        <dbReference type="SAM" id="MobiDB-lite"/>
    </source>
</evidence>
<feature type="region of interest" description="Disordered" evidence="1">
    <location>
        <begin position="1"/>
        <end position="21"/>
    </location>
</feature>
<evidence type="ECO:0000313" key="3">
    <source>
        <dbReference type="Proteomes" id="UP001530400"/>
    </source>
</evidence>
<proteinExistence type="predicted"/>
<feature type="compositionally biased region" description="Low complexity" evidence="1">
    <location>
        <begin position="8"/>
        <end position="21"/>
    </location>
</feature>
<organism evidence="2 3">
    <name type="scientific">Cyclotella atomus</name>
    <dbReference type="NCBI Taxonomy" id="382360"/>
    <lineage>
        <taxon>Eukaryota</taxon>
        <taxon>Sar</taxon>
        <taxon>Stramenopiles</taxon>
        <taxon>Ochrophyta</taxon>
        <taxon>Bacillariophyta</taxon>
        <taxon>Coscinodiscophyceae</taxon>
        <taxon>Thalassiosirophycidae</taxon>
        <taxon>Stephanodiscales</taxon>
        <taxon>Stephanodiscaceae</taxon>
        <taxon>Cyclotella</taxon>
    </lineage>
</organism>
<keyword evidence="3" id="KW-1185">Reference proteome</keyword>
<name>A0ABD3MNR1_9STRA</name>